<keyword evidence="1" id="KW-1133">Transmembrane helix</keyword>
<feature type="domain" description="Protein-glutamine gamma-glutamyltransferase-like C-terminal" evidence="3">
    <location>
        <begin position="146"/>
        <end position="216"/>
    </location>
</feature>
<sequence>MTIGASLAAAWSAAPGTLAAAVPLDPDADEARRLVGDELSRPEYQAARPTALDLAAQAVGDWIARLFSGAGDGLGDLVPLLIALLAVVVVVVAFLVFGAPRRDRRRAEADRDALFGIDDRRSAEELRRSADAARRAGDLAAAVSDLFRAIAREQAERTIVAVDPGTTARGFSRRAGAAHPAHADRLLSAAADFDGVRYLDRPGTEESLDRLAALDRDLRTAVPVRREPVATGAA</sequence>
<organism evidence="4 5">
    <name type="scientific">Clavibacter michiganensis</name>
    <dbReference type="NCBI Taxonomy" id="28447"/>
    <lineage>
        <taxon>Bacteria</taxon>
        <taxon>Bacillati</taxon>
        <taxon>Actinomycetota</taxon>
        <taxon>Actinomycetes</taxon>
        <taxon>Micrococcales</taxon>
        <taxon>Microbacteriaceae</taxon>
        <taxon>Clavibacter</taxon>
    </lineage>
</organism>
<keyword evidence="2" id="KW-0732">Signal</keyword>
<dbReference type="InterPro" id="IPR025403">
    <property type="entry name" value="TgpA-like_C"/>
</dbReference>
<keyword evidence="1" id="KW-0812">Transmembrane</keyword>
<keyword evidence="1" id="KW-0472">Membrane</keyword>
<evidence type="ECO:0000259" key="3">
    <source>
        <dbReference type="Pfam" id="PF13559"/>
    </source>
</evidence>
<evidence type="ECO:0000256" key="2">
    <source>
        <dbReference type="SAM" id="SignalP"/>
    </source>
</evidence>
<dbReference type="RefSeq" id="WP_241534799.1">
    <property type="nucleotide sequence ID" value="NZ_MDJY01000023.1"/>
</dbReference>
<proteinExistence type="predicted"/>
<feature type="transmembrane region" description="Helical" evidence="1">
    <location>
        <begin position="77"/>
        <end position="97"/>
    </location>
</feature>
<dbReference type="AlphaFoldDB" id="A0A251YQF6"/>
<reference evidence="4 5" key="1">
    <citation type="submission" date="2016-08" db="EMBL/GenBank/DDBJ databases">
        <title>Genome sequence of Clavibacter michiganensis spp strain CFBP8017.</title>
        <authorList>
            <person name="Thapa S.P."/>
            <person name="Coaker G."/>
            <person name="Jacques M.-A."/>
        </authorList>
    </citation>
    <scope>NUCLEOTIDE SEQUENCE [LARGE SCALE GENOMIC DNA]</scope>
    <source>
        <strain evidence="4">CFBP8017</strain>
    </source>
</reference>
<dbReference type="EMBL" id="MDJY01000023">
    <property type="protein sequence ID" value="OUE26373.1"/>
    <property type="molecule type" value="Genomic_DNA"/>
</dbReference>
<gene>
    <name evidence="4" type="ORF">BFL36_03985</name>
</gene>
<protein>
    <recommendedName>
        <fullName evidence="3">Protein-glutamine gamma-glutamyltransferase-like C-terminal domain-containing protein</fullName>
    </recommendedName>
</protein>
<name>A0A251YQF6_9MICO</name>
<dbReference type="Pfam" id="PF13559">
    <property type="entry name" value="DUF4129"/>
    <property type="match status" value="1"/>
</dbReference>
<evidence type="ECO:0000313" key="4">
    <source>
        <dbReference type="EMBL" id="OUE26373.1"/>
    </source>
</evidence>
<accession>A0A251YQF6</accession>
<comment type="caution">
    <text evidence="4">The sequence shown here is derived from an EMBL/GenBank/DDBJ whole genome shotgun (WGS) entry which is preliminary data.</text>
</comment>
<evidence type="ECO:0000256" key="1">
    <source>
        <dbReference type="SAM" id="Phobius"/>
    </source>
</evidence>
<evidence type="ECO:0000313" key="5">
    <source>
        <dbReference type="Proteomes" id="UP000195011"/>
    </source>
</evidence>
<feature type="chain" id="PRO_5039188735" description="Protein-glutamine gamma-glutamyltransferase-like C-terminal domain-containing protein" evidence="2">
    <location>
        <begin position="21"/>
        <end position="234"/>
    </location>
</feature>
<feature type="signal peptide" evidence="2">
    <location>
        <begin position="1"/>
        <end position="20"/>
    </location>
</feature>
<dbReference type="Proteomes" id="UP000195011">
    <property type="component" value="Unassembled WGS sequence"/>
</dbReference>